<keyword evidence="2" id="KW-1185">Reference proteome</keyword>
<organism evidence="1 2">
    <name type="scientific">Actinacidiphila bryophytorum</name>
    <dbReference type="NCBI Taxonomy" id="1436133"/>
    <lineage>
        <taxon>Bacteria</taxon>
        <taxon>Bacillati</taxon>
        <taxon>Actinomycetota</taxon>
        <taxon>Actinomycetes</taxon>
        <taxon>Kitasatosporales</taxon>
        <taxon>Streptomycetaceae</taxon>
        <taxon>Actinacidiphila</taxon>
    </lineage>
</organism>
<sequence>MRVWRIVLIVVVVLGGLFVAADRIAVSVAQNKAAERAQATQGLDHKPKVSIQGFPFLTQAAFGKLDDVKIKAEDIAAHGDGQSLRIATFNADLHGVKFSNGYRTAIADSADGIAFITYADLSKAAPPGVTVSAAGTSADGKAMVKLTGTIPGIGTKISVLSQVTVRGADTIGLHAQSLPKELTALGLEDTVRQQIDFERQLTHLPSGIALTSVTTTPDGLSVEAGGKHVTLAS</sequence>
<comment type="caution">
    <text evidence="1">The sequence shown here is derived from an EMBL/GenBank/DDBJ whole genome shotgun (WGS) entry which is preliminary data.</text>
</comment>
<dbReference type="RefSeq" id="WP_205048404.1">
    <property type="nucleotide sequence ID" value="NZ_CAJVAX010000003.1"/>
</dbReference>
<dbReference type="Proteomes" id="UP001153328">
    <property type="component" value="Unassembled WGS sequence"/>
</dbReference>
<reference evidence="1" key="1">
    <citation type="submission" date="2021-06" db="EMBL/GenBank/DDBJ databases">
        <authorList>
            <person name="Arsene-Ploetze F."/>
        </authorList>
    </citation>
    <scope>NUCLEOTIDE SEQUENCE</scope>
    <source>
        <strain evidence="1">SBRY1</strain>
    </source>
</reference>
<dbReference type="InterPro" id="IPR021373">
    <property type="entry name" value="DUF2993"/>
</dbReference>
<proteinExistence type="predicted"/>
<dbReference type="EMBL" id="CAJVAX010000003">
    <property type="protein sequence ID" value="CAG7616559.1"/>
    <property type="molecule type" value="Genomic_DNA"/>
</dbReference>
<dbReference type="Pfam" id="PF11209">
    <property type="entry name" value="LmeA"/>
    <property type="match status" value="1"/>
</dbReference>
<evidence type="ECO:0000313" key="1">
    <source>
        <dbReference type="EMBL" id="CAG7616559.1"/>
    </source>
</evidence>
<name>A0A9W4ECV5_9ACTN</name>
<protein>
    <recommendedName>
        <fullName evidence="3">DUF2993 domain-containing protein</fullName>
    </recommendedName>
</protein>
<evidence type="ECO:0008006" key="3">
    <source>
        <dbReference type="Google" id="ProtNLM"/>
    </source>
</evidence>
<dbReference type="AlphaFoldDB" id="A0A9W4ECV5"/>
<gene>
    <name evidence="1" type="ORF">SBRY_110200</name>
</gene>
<accession>A0A9W4ECV5</accession>
<evidence type="ECO:0000313" key="2">
    <source>
        <dbReference type="Proteomes" id="UP001153328"/>
    </source>
</evidence>